<dbReference type="EMBL" id="JANPWB010000011">
    <property type="protein sequence ID" value="KAJ1129413.1"/>
    <property type="molecule type" value="Genomic_DNA"/>
</dbReference>
<dbReference type="AlphaFoldDB" id="A0AAV7PMF1"/>
<gene>
    <name evidence="1" type="ORF">NDU88_007783</name>
</gene>
<dbReference type="Proteomes" id="UP001066276">
    <property type="component" value="Chromosome 7"/>
</dbReference>
<name>A0AAV7PMF1_PLEWA</name>
<organism evidence="1 2">
    <name type="scientific">Pleurodeles waltl</name>
    <name type="common">Iberian ribbed newt</name>
    <dbReference type="NCBI Taxonomy" id="8319"/>
    <lineage>
        <taxon>Eukaryota</taxon>
        <taxon>Metazoa</taxon>
        <taxon>Chordata</taxon>
        <taxon>Craniata</taxon>
        <taxon>Vertebrata</taxon>
        <taxon>Euteleostomi</taxon>
        <taxon>Amphibia</taxon>
        <taxon>Batrachia</taxon>
        <taxon>Caudata</taxon>
        <taxon>Salamandroidea</taxon>
        <taxon>Salamandridae</taxon>
        <taxon>Pleurodelinae</taxon>
        <taxon>Pleurodeles</taxon>
    </lineage>
</organism>
<comment type="caution">
    <text evidence="1">The sequence shown here is derived from an EMBL/GenBank/DDBJ whole genome shotgun (WGS) entry which is preliminary data.</text>
</comment>
<sequence length="202" mass="21536">MNVVMGHRTSPCPLKFLRHYEGRTTGLDPVHLRAPMADGDMAPLVIAARSRSAHGPAASTADGFRPDLLGYLQHLIPEGCRDFAEIPRLQIRGSQIGIWPAMWHAYLNPGGIHIASHEGGCLRLAGQGPWGLRGLTGAQMTSAGTCGECAGAETLGSVWGTPSAPSWQPPRAAVPQLGPDHCPDGWHGCQRWVVVSRLLSSD</sequence>
<keyword evidence="2" id="KW-1185">Reference proteome</keyword>
<evidence type="ECO:0000313" key="1">
    <source>
        <dbReference type="EMBL" id="KAJ1129413.1"/>
    </source>
</evidence>
<reference evidence="1" key="1">
    <citation type="journal article" date="2022" name="bioRxiv">
        <title>Sequencing and chromosome-scale assembly of the giantPleurodeles waltlgenome.</title>
        <authorList>
            <person name="Brown T."/>
            <person name="Elewa A."/>
            <person name="Iarovenko S."/>
            <person name="Subramanian E."/>
            <person name="Araus A.J."/>
            <person name="Petzold A."/>
            <person name="Susuki M."/>
            <person name="Suzuki K.-i.T."/>
            <person name="Hayashi T."/>
            <person name="Toyoda A."/>
            <person name="Oliveira C."/>
            <person name="Osipova E."/>
            <person name="Leigh N.D."/>
            <person name="Simon A."/>
            <person name="Yun M.H."/>
        </authorList>
    </citation>
    <scope>NUCLEOTIDE SEQUENCE</scope>
    <source>
        <strain evidence="1">20211129_DDA</strain>
        <tissue evidence="1">Liver</tissue>
    </source>
</reference>
<evidence type="ECO:0000313" key="2">
    <source>
        <dbReference type="Proteomes" id="UP001066276"/>
    </source>
</evidence>
<accession>A0AAV7PMF1</accession>
<proteinExistence type="predicted"/>
<protein>
    <submittedName>
        <fullName evidence="1">Uncharacterized protein</fullName>
    </submittedName>
</protein>